<proteinExistence type="predicted"/>
<dbReference type="PANTHER" id="PTHR35936:SF19">
    <property type="entry name" value="AMINO-ACID-BINDING PROTEIN YXEM-RELATED"/>
    <property type="match status" value="1"/>
</dbReference>
<feature type="signal peptide" evidence="2">
    <location>
        <begin position="1"/>
        <end position="20"/>
    </location>
</feature>
<name>A0A1B2DI67_9BACL</name>
<dbReference type="EMBL" id="CP016808">
    <property type="protein sequence ID" value="ANY67420.1"/>
    <property type="molecule type" value="Genomic_DNA"/>
</dbReference>
<dbReference type="SMART" id="SM00062">
    <property type="entry name" value="PBPb"/>
    <property type="match status" value="1"/>
</dbReference>
<dbReference type="PROSITE" id="PS51257">
    <property type="entry name" value="PROKAR_LIPOPROTEIN"/>
    <property type="match status" value="1"/>
</dbReference>
<accession>A0A1B2DI67</accession>
<dbReference type="InterPro" id="IPR001638">
    <property type="entry name" value="Solute-binding_3/MltF_N"/>
</dbReference>
<dbReference type="Pfam" id="PF00497">
    <property type="entry name" value="SBP_bac_3"/>
    <property type="match status" value="1"/>
</dbReference>
<feature type="chain" id="PRO_5038660879" description="Solute-binding protein family 3/N-terminal domain-containing protein" evidence="2">
    <location>
        <begin position="21"/>
        <end position="271"/>
    </location>
</feature>
<dbReference type="RefSeq" id="WP_099518622.1">
    <property type="nucleotide sequence ID" value="NZ_CP016808.1"/>
</dbReference>
<dbReference type="SUPFAM" id="SSF53850">
    <property type="entry name" value="Periplasmic binding protein-like II"/>
    <property type="match status" value="1"/>
</dbReference>
<sequence>MFGKKSVVLLMLAMTLVLGACGSKTTNDSESASSGNKAESKELNLATFGVSIGFSKKDGDKLEGYDIAVAEAVAKYLGYTKVNWTTADMAGMFGMLDAGKIDTIANQVEANEKRKEKYIFSNTYIYSGAQLIVRADDDSIKTLADLKGKKIGVDVGTSKEAYLRANDPNNELNITTYEDPSVILNDVALKRIDAYIMDRAGAQLLIDNSGLALKKAGDPVYTYEEAFPFPNTEEGKKLRDSFNEALEALAKDGTLTKLSNEHLKQDISKAS</sequence>
<evidence type="ECO:0000256" key="1">
    <source>
        <dbReference type="ARBA" id="ARBA00022729"/>
    </source>
</evidence>
<evidence type="ECO:0000313" key="4">
    <source>
        <dbReference type="EMBL" id="ANY67420.1"/>
    </source>
</evidence>
<evidence type="ECO:0000256" key="2">
    <source>
        <dbReference type="SAM" id="SignalP"/>
    </source>
</evidence>
<keyword evidence="1 2" id="KW-0732">Signal</keyword>
<organism evidence="4">
    <name type="scientific">Paenibacillus sp. BIHB 4019</name>
    <dbReference type="NCBI Taxonomy" id="1870819"/>
    <lineage>
        <taxon>Bacteria</taxon>
        <taxon>Bacillati</taxon>
        <taxon>Bacillota</taxon>
        <taxon>Bacilli</taxon>
        <taxon>Bacillales</taxon>
        <taxon>Paenibacillaceae</taxon>
        <taxon>Paenibacillus</taxon>
    </lineage>
</organism>
<protein>
    <recommendedName>
        <fullName evidence="3">Solute-binding protein family 3/N-terminal domain-containing protein</fullName>
    </recommendedName>
</protein>
<dbReference type="Gene3D" id="3.40.190.10">
    <property type="entry name" value="Periplasmic binding protein-like II"/>
    <property type="match status" value="2"/>
</dbReference>
<feature type="domain" description="Solute-binding protein family 3/N-terminal" evidence="3">
    <location>
        <begin position="42"/>
        <end position="266"/>
    </location>
</feature>
<evidence type="ECO:0000259" key="3">
    <source>
        <dbReference type="SMART" id="SM00062"/>
    </source>
</evidence>
<reference evidence="4" key="1">
    <citation type="submission" date="2016-08" db="EMBL/GenBank/DDBJ databases">
        <title>Complete Genome Seqeunce of Paenibacillus sp. BIHB 4019 from tea rhizoplane.</title>
        <authorList>
            <person name="Thakur R."/>
            <person name="Swarnkar M.K."/>
            <person name="Gulati A."/>
        </authorList>
    </citation>
    <scope>NUCLEOTIDE SEQUENCE [LARGE SCALE GENOMIC DNA]</scope>
    <source>
        <strain evidence="4">BIHB4019</strain>
    </source>
</reference>
<dbReference type="PANTHER" id="PTHR35936">
    <property type="entry name" value="MEMBRANE-BOUND LYTIC MUREIN TRANSGLYCOSYLASE F"/>
    <property type="match status" value="1"/>
</dbReference>
<gene>
    <name evidence="4" type="ORF">BBD42_13745</name>
</gene>
<dbReference type="AlphaFoldDB" id="A0A1B2DI67"/>